<dbReference type="OrthoDB" id="318965at2157"/>
<evidence type="ECO:0000313" key="3">
    <source>
        <dbReference type="Proteomes" id="UP000007360"/>
    </source>
</evidence>
<reference evidence="2 3" key="1">
    <citation type="journal article" date="2012" name="J. Bacteriol.">
        <title>Draft genome sequence of Methanobacterium formicicum DSM 3637, an archaebacterium isolated from the methane producer amoeba Pelomyxa palustris.</title>
        <authorList>
            <person name="Gutierrez G."/>
        </authorList>
    </citation>
    <scope>NUCLEOTIDE SEQUENCE [LARGE SCALE GENOMIC DNA]</scope>
    <source>
        <strain evidence="3">DSM 3637 / PP1</strain>
    </source>
</reference>
<dbReference type="Pfam" id="PF14088">
    <property type="entry name" value="DUF4268"/>
    <property type="match status" value="1"/>
</dbReference>
<dbReference type="PATRIC" id="fig|1204725.3.peg.2461"/>
<organism evidence="2 3">
    <name type="scientific">Methanobacterium formicicum (strain DSM 3637 / PP1)</name>
    <dbReference type="NCBI Taxonomy" id="1204725"/>
    <lineage>
        <taxon>Archaea</taxon>
        <taxon>Methanobacteriati</taxon>
        <taxon>Methanobacteriota</taxon>
        <taxon>Methanomada group</taxon>
        <taxon>Methanobacteria</taxon>
        <taxon>Methanobacteriales</taxon>
        <taxon>Methanobacteriaceae</taxon>
        <taxon>Methanobacterium</taxon>
    </lineage>
</organism>
<proteinExistence type="predicted"/>
<evidence type="ECO:0000259" key="1">
    <source>
        <dbReference type="Pfam" id="PF14088"/>
    </source>
</evidence>
<accession>K2R0S7</accession>
<keyword evidence="3" id="KW-1185">Reference proteome</keyword>
<comment type="caution">
    <text evidence="2">The sequence shown here is derived from an EMBL/GenBank/DDBJ whole genome shotgun (WGS) entry which is preliminary data.</text>
</comment>
<dbReference type="RefSeq" id="WP_004031981.1">
    <property type="nucleotide sequence ID" value="NZ_AMPO01000013.1"/>
</dbReference>
<protein>
    <recommendedName>
        <fullName evidence="1">DUF4268 domain-containing protein</fullName>
    </recommendedName>
</protein>
<dbReference type="InterPro" id="IPR011856">
    <property type="entry name" value="tRNA_endonuc-like_dom_sf"/>
</dbReference>
<evidence type="ECO:0000313" key="2">
    <source>
        <dbReference type="EMBL" id="EKF84782.1"/>
    </source>
</evidence>
<gene>
    <name evidence="2" type="ORF">A994_12251</name>
</gene>
<dbReference type="GO" id="GO:0003676">
    <property type="term" value="F:nucleic acid binding"/>
    <property type="evidence" value="ECO:0007669"/>
    <property type="project" value="InterPro"/>
</dbReference>
<dbReference type="Gene3D" id="3.40.1350.10">
    <property type="match status" value="1"/>
</dbReference>
<dbReference type="AlphaFoldDB" id="K2R0S7"/>
<dbReference type="InterPro" id="IPR025364">
    <property type="entry name" value="DUF4268"/>
</dbReference>
<sequence>MILLIGKNNDVEERIKESKFSELNIWERTHLEEWIAKYPDILGEELLTITTEYDKFDKTDNRLDILAIDKKGKLVVIELKRDVADKFVDLQAIHYAAYCSTLKFEHIISEKAIYHDESEEEARVSITEFITNREFSDLDEDPRIILVANDYREETIASVLWLRDHQVDITCVKLEPYQIGDKIAIKPDIIIPLPEAKDFMIQKEEKTKSSNKFTARQLAYKEFWIDLAREYGKFDPNFRVKSPYPQSWLWFGASKAGLYYNWTFTEGRLTIELYILGDHKRSEGYFDQLYKWKDEIEEKIGALDWRNIEGNKTRQIRLKEGFEANIMELNEEIKNNAIIWGIDKMSEFKEMFSPYIQKLD</sequence>
<name>K2R0S7_METFP</name>
<feature type="domain" description="DUF4268" evidence="1">
    <location>
        <begin position="220"/>
        <end position="355"/>
    </location>
</feature>
<dbReference type="Proteomes" id="UP000007360">
    <property type="component" value="Unassembled WGS sequence"/>
</dbReference>
<dbReference type="EMBL" id="AMPO01000013">
    <property type="protein sequence ID" value="EKF84782.1"/>
    <property type="molecule type" value="Genomic_DNA"/>
</dbReference>